<evidence type="ECO:0000313" key="15">
    <source>
        <dbReference type="EMBL" id="CAL4125994.1"/>
    </source>
</evidence>
<dbReference type="GO" id="GO:0005829">
    <property type="term" value="C:cytosol"/>
    <property type="evidence" value="ECO:0007669"/>
    <property type="project" value="TreeGrafter"/>
</dbReference>
<comment type="subcellular location">
    <subcellularLocation>
        <location evidence="2">Cytoplasm</location>
    </subcellularLocation>
</comment>
<dbReference type="SUPFAM" id="SSF55681">
    <property type="entry name" value="Class II aaRS and biotin synthetases"/>
    <property type="match status" value="1"/>
</dbReference>
<name>A0AAV2RHI0_MEGNR</name>
<comment type="similarity">
    <text evidence="3">Belongs to the class-II aminoacyl-tRNA synthetase family. Phe-tRNA synthetase alpha subunit type 2 subfamily.</text>
</comment>
<dbReference type="GO" id="GO:0000049">
    <property type="term" value="F:tRNA binding"/>
    <property type="evidence" value="ECO:0007669"/>
    <property type="project" value="InterPro"/>
</dbReference>
<keyword evidence="11" id="KW-0648">Protein biosynthesis</keyword>
<comment type="cofactor">
    <cofactor evidence="1">
        <name>Mg(2+)</name>
        <dbReference type="ChEBI" id="CHEBI:18420"/>
    </cofactor>
</comment>
<dbReference type="Pfam" id="PF01409">
    <property type="entry name" value="tRNA-synt_2d"/>
    <property type="match status" value="1"/>
</dbReference>
<protein>
    <recommendedName>
        <fullName evidence="4">phenylalanine--tRNA ligase</fullName>
        <ecNumber evidence="4">6.1.1.20</ecNumber>
    </recommendedName>
    <alternativeName>
        <fullName evidence="13">Phenylalanyl-tRNA synthetase alpha subunit</fullName>
    </alternativeName>
</protein>
<keyword evidence="6" id="KW-0436">Ligase</keyword>
<dbReference type="NCBIfam" id="TIGR00468">
    <property type="entry name" value="pheS"/>
    <property type="match status" value="1"/>
</dbReference>
<keyword evidence="8" id="KW-0547">Nucleotide-binding</keyword>
<dbReference type="GO" id="GO:0006432">
    <property type="term" value="P:phenylalanyl-tRNA aminoacylation"/>
    <property type="evidence" value="ECO:0007669"/>
    <property type="project" value="InterPro"/>
</dbReference>
<dbReference type="PROSITE" id="PS50862">
    <property type="entry name" value="AA_TRNA_LIGASE_II"/>
    <property type="match status" value="1"/>
</dbReference>
<evidence type="ECO:0000256" key="12">
    <source>
        <dbReference type="ARBA" id="ARBA00023146"/>
    </source>
</evidence>
<accession>A0AAV2RHI0</accession>
<dbReference type="InterPro" id="IPR002319">
    <property type="entry name" value="Phenylalanyl-tRNA_Synthase"/>
</dbReference>
<evidence type="ECO:0000256" key="10">
    <source>
        <dbReference type="ARBA" id="ARBA00022842"/>
    </source>
</evidence>
<dbReference type="PANTHER" id="PTHR11538">
    <property type="entry name" value="PHENYLALANYL-TRNA SYNTHETASE"/>
    <property type="match status" value="1"/>
</dbReference>
<evidence type="ECO:0000256" key="2">
    <source>
        <dbReference type="ARBA" id="ARBA00004496"/>
    </source>
</evidence>
<keyword evidence="5" id="KW-0963">Cytoplasm</keyword>
<evidence type="ECO:0000256" key="4">
    <source>
        <dbReference type="ARBA" id="ARBA00012814"/>
    </source>
</evidence>
<keyword evidence="9" id="KW-0067">ATP-binding</keyword>
<evidence type="ECO:0000259" key="14">
    <source>
        <dbReference type="PROSITE" id="PS50862"/>
    </source>
</evidence>
<feature type="non-terminal residue" evidence="15">
    <location>
        <position position="566"/>
    </location>
</feature>
<dbReference type="GO" id="GO:0046872">
    <property type="term" value="F:metal ion binding"/>
    <property type="evidence" value="ECO:0007669"/>
    <property type="project" value="UniProtKB-KW"/>
</dbReference>
<evidence type="ECO:0000313" key="16">
    <source>
        <dbReference type="Proteomes" id="UP001497623"/>
    </source>
</evidence>
<dbReference type="AlphaFoldDB" id="A0AAV2RHI0"/>
<dbReference type="Gene3D" id="1.10.10.2320">
    <property type="match status" value="1"/>
</dbReference>
<reference evidence="15 16" key="1">
    <citation type="submission" date="2024-05" db="EMBL/GenBank/DDBJ databases">
        <authorList>
            <person name="Wallberg A."/>
        </authorList>
    </citation>
    <scope>NUCLEOTIDE SEQUENCE [LARGE SCALE GENOMIC DNA]</scope>
</reference>
<keyword evidence="10" id="KW-0460">Magnesium</keyword>
<dbReference type="Gene3D" id="3.30.1370.240">
    <property type="match status" value="1"/>
</dbReference>
<dbReference type="CDD" id="cd00496">
    <property type="entry name" value="PheRS_alpha_core"/>
    <property type="match status" value="1"/>
</dbReference>
<dbReference type="NCBIfam" id="NF003210">
    <property type="entry name" value="PRK04172.1"/>
    <property type="match status" value="1"/>
</dbReference>
<evidence type="ECO:0000256" key="5">
    <source>
        <dbReference type="ARBA" id="ARBA00022490"/>
    </source>
</evidence>
<evidence type="ECO:0000256" key="3">
    <source>
        <dbReference type="ARBA" id="ARBA00006703"/>
    </source>
</evidence>
<evidence type="ECO:0000256" key="7">
    <source>
        <dbReference type="ARBA" id="ARBA00022723"/>
    </source>
</evidence>
<dbReference type="GO" id="GO:0005524">
    <property type="term" value="F:ATP binding"/>
    <property type="evidence" value="ECO:0007669"/>
    <property type="project" value="UniProtKB-KW"/>
</dbReference>
<evidence type="ECO:0000256" key="6">
    <source>
        <dbReference type="ARBA" id="ARBA00022598"/>
    </source>
</evidence>
<organism evidence="15 16">
    <name type="scientific">Meganyctiphanes norvegica</name>
    <name type="common">Northern krill</name>
    <name type="synonym">Thysanopoda norvegica</name>
    <dbReference type="NCBI Taxonomy" id="48144"/>
    <lineage>
        <taxon>Eukaryota</taxon>
        <taxon>Metazoa</taxon>
        <taxon>Ecdysozoa</taxon>
        <taxon>Arthropoda</taxon>
        <taxon>Crustacea</taxon>
        <taxon>Multicrustacea</taxon>
        <taxon>Malacostraca</taxon>
        <taxon>Eumalacostraca</taxon>
        <taxon>Eucarida</taxon>
        <taxon>Euphausiacea</taxon>
        <taxon>Euphausiidae</taxon>
        <taxon>Meganyctiphanes</taxon>
    </lineage>
</organism>
<feature type="domain" description="Aminoacyl-transfer RNA synthetases class-II family profile" evidence="14">
    <location>
        <begin position="228"/>
        <end position="478"/>
    </location>
</feature>
<dbReference type="InterPro" id="IPR040586">
    <property type="entry name" value="PheRS_DBD2"/>
</dbReference>
<dbReference type="PANTHER" id="PTHR11538:SF40">
    <property type="entry name" value="PHENYLALANINE--TRNA LIGASE ALPHA SUBUNIT"/>
    <property type="match status" value="1"/>
</dbReference>
<keyword evidence="7" id="KW-0479">Metal-binding</keyword>
<evidence type="ECO:0000256" key="1">
    <source>
        <dbReference type="ARBA" id="ARBA00001946"/>
    </source>
</evidence>
<dbReference type="Pfam" id="PF18553">
    <property type="entry name" value="PheRS_DBD3"/>
    <property type="match status" value="1"/>
</dbReference>
<dbReference type="Pfam" id="PF18554">
    <property type="entry name" value="PheRS_DBD2"/>
    <property type="match status" value="1"/>
</dbReference>
<dbReference type="Gene3D" id="1.10.10.2330">
    <property type="match status" value="1"/>
</dbReference>
<evidence type="ECO:0000256" key="8">
    <source>
        <dbReference type="ARBA" id="ARBA00022741"/>
    </source>
</evidence>
<gene>
    <name evidence="15" type="ORF">MNOR_LOCUS25344</name>
</gene>
<sequence>MGMAGMDLARQILLAIEKDGLVNSLEYAKTSNQSHQKIVGAIKSLQSLGNVVNVSQKTLKSWECTDEGRSLVNDGSYEARLFNSLPKEGRTVADIKASFPNANIALGAALKNKWVKKEGEKILPSVDSVQDQVQAHLSAITTGAGHTLNEKVKADYKKRKLIKEVDITHFDVNKGSEFTTTVSKQEAELTKDMIESGQWKSKTFKPFNFKSKGKLDQRSGHLHPLMQLRSEFRQIFLEMGFTEMPTNNFVESAFWDFDALFQPQQHPARDAHDTFYVSEPQTTLEVPEDLLERVRRVHSHGGYGSTGYQYEWSKTEAYKNLLRTHTTAVSARMLYKLAQDGFKPVKYFSIDRVFRNETLDATHLAEFHQVEGLVVDYGLNIRNLMGIISEFFEKIGITKIRFKPAYNPYTEPSMEIFSYHEGLHQKWVEVGNSGIFRPEMLLPMGIPEGVSVIAWGLSLERPAMIMYGINNIREFVGPRVKMELIVDNPICTIDNKKKRCVRACMSVRTQMNISMNQKLKLEGLNTQNCRLISNLAAKSVNHEEQGVTCTNKFVGAIRNGILHQLV</sequence>
<dbReference type="Proteomes" id="UP001497623">
    <property type="component" value="Unassembled WGS sequence"/>
</dbReference>
<dbReference type="InterPro" id="IPR006195">
    <property type="entry name" value="aa-tRNA-synth_II"/>
</dbReference>
<comment type="caution">
    <text evidence="15">The sequence shown here is derived from an EMBL/GenBank/DDBJ whole genome shotgun (WGS) entry which is preliminary data.</text>
</comment>
<proteinExistence type="inferred from homology"/>
<dbReference type="Gene3D" id="3.30.930.10">
    <property type="entry name" value="Bira Bifunctional Protein, Domain 2"/>
    <property type="match status" value="1"/>
</dbReference>
<dbReference type="InterPro" id="IPR040725">
    <property type="entry name" value="PheRS_DBD3"/>
</dbReference>
<dbReference type="InterPro" id="IPR004529">
    <property type="entry name" value="Phe-tRNA-synth_IIc_asu"/>
</dbReference>
<evidence type="ECO:0000256" key="9">
    <source>
        <dbReference type="ARBA" id="ARBA00022840"/>
    </source>
</evidence>
<dbReference type="FunFam" id="3.30.930.10:FF:000178">
    <property type="entry name" value="Phenylalanyl-tRNA synthetase subunit alpha"/>
    <property type="match status" value="1"/>
</dbReference>
<dbReference type="EMBL" id="CAXKWB010024106">
    <property type="protein sequence ID" value="CAL4125994.1"/>
    <property type="molecule type" value="Genomic_DNA"/>
</dbReference>
<keyword evidence="12" id="KW-0030">Aminoacyl-tRNA synthetase</keyword>
<dbReference type="InterPro" id="IPR045864">
    <property type="entry name" value="aa-tRNA-synth_II/BPL/LPL"/>
</dbReference>
<dbReference type="GO" id="GO:0009328">
    <property type="term" value="C:phenylalanine-tRNA ligase complex"/>
    <property type="evidence" value="ECO:0007669"/>
    <property type="project" value="TreeGrafter"/>
</dbReference>
<dbReference type="GO" id="GO:0004826">
    <property type="term" value="F:phenylalanine-tRNA ligase activity"/>
    <property type="evidence" value="ECO:0007669"/>
    <property type="project" value="UniProtKB-EC"/>
</dbReference>
<keyword evidence="16" id="KW-1185">Reference proteome</keyword>
<evidence type="ECO:0000256" key="11">
    <source>
        <dbReference type="ARBA" id="ARBA00022917"/>
    </source>
</evidence>
<dbReference type="Pfam" id="PF18552">
    <property type="entry name" value="PheRS_DBD1"/>
    <property type="match status" value="1"/>
</dbReference>
<dbReference type="EC" id="6.1.1.20" evidence="4"/>
<evidence type="ECO:0000256" key="13">
    <source>
        <dbReference type="ARBA" id="ARBA00030612"/>
    </source>
</evidence>
<dbReference type="InterPro" id="IPR040724">
    <property type="entry name" value="PheRS_DBD1"/>
</dbReference>